<feature type="transmembrane region" description="Helical" evidence="1">
    <location>
        <begin position="52"/>
        <end position="74"/>
    </location>
</feature>
<keyword evidence="3" id="KW-1185">Reference proteome</keyword>
<dbReference type="PANTHER" id="PTHR10664">
    <property type="entry name" value="SERPENTINE RECEPTOR-C.ELEGANS"/>
    <property type="match status" value="1"/>
</dbReference>
<keyword evidence="1" id="KW-0812">Transmembrane</keyword>
<reference evidence="2" key="1">
    <citation type="submission" date="2022-11" db="EMBL/GenBank/DDBJ databases">
        <authorList>
            <person name="Kikuchi T."/>
        </authorList>
    </citation>
    <scope>NUCLEOTIDE SEQUENCE</scope>
    <source>
        <strain evidence="2">PS1010</strain>
    </source>
</reference>
<proteinExistence type="predicted"/>
<evidence type="ECO:0000256" key="1">
    <source>
        <dbReference type="SAM" id="Phobius"/>
    </source>
</evidence>
<dbReference type="PANTHER" id="PTHR10664:SF31">
    <property type="entry name" value="SERPENTINE RECEPTOR, CLASS BC (CLASS B-LIKE)"/>
    <property type="match status" value="1"/>
</dbReference>
<gene>
    <name evidence="2" type="ORF">CAMP_LOCUS15441</name>
</gene>
<name>A0A9P1IZ39_9PELO</name>
<keyword evidence="1" id="KW-0472">Membrane</keyword>
<dbReference type="AlphaFoldDB" id="A0A9P1IZ39"/>
<evidence type="ECO:0000313" key="2">
    <source>
        <dbReference type="EMBL" id="CAI5452804.1"/>
    </source>
</evidence>
<evidence type="ECO:0000313" key="3">
    <source>
        <dbReference type="Proteomes" id="UP001152747"/>
    </source>
</evidence>
<protein>
    <submittedName>
        <fullName evidence="2">Uncharacterized protein</fullName>
    </submittedName>
</protein>
<organism evidence="2 3">
    <name type="scientific">Caenorhabditis angaria</name>
    <dbReference type="NCBI Taxonomy" id="860376"/>
    <lineage>
        <taxon>Eukaryota</taxon>
        <taxon>Metazoa</taxon>
        <taxon>Ecdysozoa</taxon>
        <taxon>Nematoda</taxon>
        <taxon>Chromadorea</taxon>
        <taxon>Rhabditida</taxon>
        <taxon>Rhabditina</taxon>
        <taxon>Rhabditomorpha</taxon>
        <taxon>Rhabditoidea</taxon>
        <taxon>Rhabditidae</taxon>
        <taxon>Peloderinae</taxon>
        <taxon>Caenorhabditis</taxon>
    </lineage>
</organism>
<dbReference type="InterPro" id="IPR019420">
    <property type="entry name" value="7TM_GPCR_serpentine_rcpt_Srbc"/>
</dbReference>
<feature type="transmembrane region" description="Helical" evidence="1">
    <location>
        <begin position="7"/>
        <end position="26"/>
    </location>
</feature>
<keyword evidence="1" id="KW-1133">Transmembrane helix</keyword>
<sequence length="106" mass="12505">MIRRNFIFIFIISFAIADDFMLFIVFQQKIPQNSKCSKYFCATPPGYRTYEIAHTCFYGALSYTLSIVLCVKLFKSMPIIEDARRVNKKRDIFQTFKISVERALCY</sequence>
<dbReference type="Proteomes" id="UP001152747">
    <property type="component" value="Unassembled WGS sequence"/>
</dbReference>
<accession>A0A9P1IZ39</accession>
<dbReference type="EMBL" id="CANHGI010000005">
    <property type="protein sequence ID" value="CAI5452804.1"/>
    <property type="molecule type" value="Genomic_DNA"/>
</dbReference>
<dbReference type="Pfam" id="PF10316">
    <property type="entry name" value="7TM_GPCR_Srbc"/>
    <property type="match status" value="1"/>
</dbReference>
<comment type="caution">
    <text evidence="2">The sequence shown here is derived from an EMBL/GenBank/DDBJ whole genome shotgun (WGS) entry which is preliminary data.</text>
</comment>